<dbReference type="InterPro" id="IPR053138">
    <property type="entry name" value="N-alpha-Ac-DABA_deacetylase"/>
</dbReference>
<evidence type="ECO:0000313" key="7">
    <source>
        <dbReference type="EMBL" id="MBC2476016.1"/>
    </source>
</evidence>
<comment type="cofactor">
    <cofactor evidence="1">
        <name>Zn(2+)</name>
        <dbReference type="ChEBI" id="CHEBI:29105"/>
    </cofactor>
</comment>
<dbReference type="AlphaFoldDB" id="A0A0B5QTM0"/>
<dbReference type="PANTHER" id="PTHR37326:SF1">
    <property type="entry name" value="BLL3975 PROTEIN"/>
    <property type="match status" value="1"/>
</dbReference>
<dbReference type="Gene3D" id="3.40.630.10">
    <property type="entry name" value="Zn peptidases"/>
    <property type="match status" value="1"/>
</dbReference>
<evidence type="ECO:0000256" key="1">
    <source>
        <dbReference type="ARBA" id="ARBA00001947"/>
    </source>
</evidence>
<dbReference type="Proteomes" id="UP000822184">
    <property type="component" value="Unassembled WGS sequence"/>
</dbReference>
<gene>
    <name evidence="10" type="ORF">BCD95_001155</name>
    <name evidence="9" type="ORF">DFH45_002745</name>
    <name evidence="7" type="ORF">HGI39_15175</name>
    <name evidence="8" type="ORF">IS491_09535</name>
    <name evidence="6" type="ORF">LF65_04869</name>
</gene>
<evidence type="ECO:0000313" key="8">
    <source>
        <dbReference type="EMBL" id="MBF7808897.1"/>
    </source>
</evidence>
<evidence type="ECO:0000313" key="10">
    <source>
        <dbReference type="EMBL" id="NSB12896.1"/>
    </source>
</evidence>
<dbReference type="EMBL" id="JABSXK010000001">
    <property type="protein sequence ID" value="NRV09782.1"/>
    <property type="molecule type" value="Genomic_DNA"/>
</dbReference>
<evidence type="ECO:0000256" key="2">
    <source>
        <dbReference type="ARBA" id="ARBA00022723"/>
    </source>
</evidence>
<dbReference type="Proteomes" id="UP001194098">
    <property type="component" value="Unassembled WGS sequence"/>
</dbReference>
<proteinExistence type="predicted"/>
<dbReference type="PANTHER" id="PTHR37326">
    <property type="entry name" value="BLL3975 PROTEIN"/>
    <property type="match status" value="1"/>
</dbReference>
<dbReference type="Proteomes" id="UP000031866">
    <property type="component" value="Chromosome"/>
</dbReference>
<evidence type="ECO:0000256" key="4">
    <source>
        <dbReference type="ARBA" id="ARBA00022833"/>
    </source>
</evidence>
<organism evidence="6 11">
    <name type="scientific">Clostridium beijerinckii</name>
    <name type="common">Clostridium MP</name>
    <dbReference type="NCBI Taxonomy" id="1520"/>
    <lineage>
        <taxon>Bacteria</taxon>
        <taxon>Bacillati</taxon>
        <taxon>Bacillota</taxon>
        <taxon>Clostridia</taxon>
        <taxon>Eubacteriales</taxon>
        <taxon>Clostridiaceae</taxon>
        <taxon>Clostridium</taxon>
    </lineage>
</organism>
<reference evidence="8" key="5">
    <citation type="submission" date="2020-11" db="EMBL/GenBank/DDBJ databases">
        <authorList>
            <person name="Thieme N."/>
            <person name="Liebl W."/>
            <person name="Zverlov V."/>
        </authorList>
    </citation>
    <scope>NUCLEOTIDE SEQUENCE</scope>
    <source>
        <strain evidence="8">NT08</strain>
    </source>
</reference>
<sequence length="311" mass="35295">MIKEIIYTLKSPHRDDMRITGYKFGKGGKSACIVGAIRGNEIQQLYTCSQLIKTLTKLEQRGAISRHSEILVIPCVNPHSMNIGKRFWTMDNTDINRMFPGEVNGETTQRIASGVFEQVKDYTYGIQFASFYMPGDFIPHIRMMETGYQSPSLANLFGLQYVLIRKPKPYDTMTLNYNWQMWNASAFSLYTNATDQIDEVSAKHAVVAVLRFLTRMGVIKYTSHSGYIASVLQEDDLLSVKTTTGGIYRRLKNPGDGVERGDVLAEIIHPYEGEIIEKITSPTDGIIFFAHKSPMVMENVVAYKIIRRLHE</sequence>
<dbReference type="GO" id="GO:0016788">
    <property type="term" value="F:hydrolase activity, acting on ester bonds"/>
    <property type="evidence" value="ECO:0007669"/>
    <property type="project" value="InterPro"/>
</dbReference>
<name>A0A0B5QTM0_CLOBE</name>
<dbReference type="CDD" id="cd06253">
    <property type="entry name" value="M14_ASTE_ASPA-like"/>
    <property type="match status" value="1"/>
</dbReference>
<reference evidence="6" key="2">
    <citation type="submission" date="2016-02" db="EMBL/GenBank/DDBJ databases">
        <title>Genome sequence of Clostridium beijerinckii strain 59B.</title>
        <authorList>
            <person name="Little G.T."/>
            <person name="Minton N.P."/>
        </authorList>
    </citation>
    <scope>NUCLEOTIDE SEQUENCE</scope>
    <source>
        <strain evidence="6">NCIMB 14988</strain>
    </source>
</reference>
<keyword evidence="2" id="KW-0479">Metal-binding</keyword>
<dbReference type="OrthoDB" id="9782876at2"/>
<dbReference type="GeneID" id="66347256"/>
<evidence type="ECO:0000313" key="6">
    <source>
        <dbReference type="EMBL" id="AJH01398.1"/>
    </source>
</evidence>
<dbReference type="OMA" id="TLNYNWQ"/>
<dbReference type="KEGG" id="cbei:LF65_04869"/>
<reference evidence="7" key="3">
    <citation type="submission" date="2020-04" db="EMBL/GenBank/DDBJ databases">
        <authorList>
            <person name="Brown S."/>
        </authorList>
    </citation>
    <scope>NUCLEOTIDE SEQUENCE</scope>
    <source>
        <strain evidence="7">DJ015</strain>
    </source>
</reference>
<reference evidence="10" key="4">
    <citation type="submission" date="2020-06" db="EMBL/GenBank/DDBJ databases">
        <title>Genomic insights into acetone-butanol-ethanol (ABE) fermentation by sequencing solventogenic clostridia strains.</title>
        <authorList>
            <person name="Brown S."/>
        </authorList>
    </citation>
    <scope>NUCLEOTIDE SEQUENCE</scope>
    <source>
        <strain evidence="10">DJ123</strain>
        <strain evidence="9">DJ126</strain>
    </source>
</reference>
<evidence type="ECO:0000259" key="5">
    <source>
        <dbReference type="Pfam" id="PF24827"/>
    </source>
</evidence>
<keyword evidence="4" id="KW-0862">Zinc</keyword>
<evidence type="ECO:0000313" key="9">
    <source>
        <dbReference type="EMBL" id="NRV09782.1"/>
    </source>
</evidence>
<dbReference type="STRING" id="1520.LF65_04869"/>
<dbReference type="Pfam" id="PF24827">
    <property type="entry name" value="AstE_AspA_cat"/>
    <property type="match status" value="1"/>
</dbReference>
<keyword evidence="3" id="KW-0378">Hydrolase</keyword>
<accession>A0A0B5QTM0</accession>
<reference evidence="11" key="1">
    <citation type="submission" date="2014-12" db="EMBL/GenBank/DDBJ databases">
        <title>Genome sequence of Clostridium beijerinckii strain 59B.</title>
        <authorList>
            <person name="Little G.T."/>
            <person name="Minton N.P."/>
        </authorList>
    </citation>
    <scope>NUCLEOTIDE SEQUENCE [LARGE SCALE GENOMIC DNA]</scope>
    <source>
        <strain evidence="11">59B</strain>
    </source>
</reference>
<protein>
    <submittedName>
        <fullName evidence="6 8">Succinylglutamate desuccinylase</fullName>
    </submittedName>
</protein>
<dbReference type="InterPro" id="IPR055438">
    <property type="entry name" value="AstE_AspA_cat"/>
</dbReference>
<dbReference type="EMBL" id="CP010086">
    <property type="protein sequence ID" value="AJH01398.1"/>
    <property type="molecule type" value="Genomic_DNA"/>
</dbReference>
<dbReference type="Proteomes" id="UP000631418">
    <property type="component" value="Unassembled WGS sequence"/>
</dbReference>
<reference evidence="7" key="6">
    <citation type="journal article" date="2022" name="Nat. Biotechnol.">
        <title>Carbon-negative production of acetone and isopropanol by gas fermentation at industrial pilot scale.</title>
        <authorList>
            <person name="Liew F.E."/>
            <person name="Nogle R."/>
            <person name="Abdalla T."/>
            <person name="Rasor B.J."/>
            <person name="Canter C."/>
            <person name="Jensen R.O."/>
            <person name="Wang L."/>
            <person name="Strutz J."/>
            <person name="Chirania P."/>
            <person name="De Tissera S."/>
            <person name="Mueller A.P."/>
            <person name="Ruan Z."/>
            <person name="Gao A."/>
            <person name="Tran L."/>
            <person name="Engle N.L."/>
            <person name="Bromley J.C."/>
            <person name="Daniell J."/>
            <person name="Conrado R."/>
            <person name="Tschaplinski T.J."/>
            <person name="Giannone R.J."/>
            <person name="Hettich R.L."/>
            <person name="Karim A.S."/>
            <person name="Simpson S.D."/>
            <person name="Brown S.D."/>
            <person name="Leang C."/>
            <person name="Jewett M.C."/>
            <person name="Kopke M."/>
        </authorList>
    </citation>
    <scope>NUCLEOTIDE SEQUENCE</scope>
    <source>
        <strain evidence="7">DJ015</strain>
    </source>
</reference>
<evidence type="ECO:0000313" key="11">
    <source>
        <dbReference type="Proteomes" id="UP000031866"/>
    </source>
</evidence>
<evidence type="ECO:0000256" key="3">
    <source>
        <dbReference type="ARBA" id="ARBA00022801"/>
    </source>
</evidence>
<dbReference type="EMBL" id="JABAGV010000040">
    <property type="protein sequence ID" value="MBC2476016.1"/>
    <property type="molecule type" value="Genomic_DNA"/>
</dbReference>
<dbReference type="EMBL" id="JABTDW010000001">
    <property type="protein sequence ID" value="NSB12896.1"/>
    <property type="molecule type" value="Genomic_DNA"/>
</dbReference>
<feature type="domain" description="Succinylglutamate desuccinylase/Aspartoacylase catalytic" evidence="5">
    <location>
        <begin position="28"/>
        <end position="118"/>
    </location>
</feature>
<dbReference type="RefSeq" id="WP_012060502.1">
    <property type="nucleotide sequence ID" value="NZ_BKAK01000099.1"/>
</dbReference>
<dbReference type="Proteomes" id="UP000821656">
    <property type="component" value="Unassembled WGS sequence"/>
</dbReference>
<dbReference type="GO" id="GO:0046872">
    <property type="term" value="F:metal ion binding"/>
    <property type="evidence" value="ECO:0007669"/>
    <property type="project" value="UniProtKB-KW"/>
</dbReference>
<dbReference type="SUPFAM" id="SSF53187">
    <property type="entry name" value="Zn-dependent exopeptidases"/>
    <property type="match status" value="1"/>
</dbReference>
<dbReference type="EMBL" id="JADOEF010000001">
    <property type="protein sequence ID" value="MBF7808897.1"/>
    <property type="molecule type" value="Genomic_DNA"/>
</dbReference>